<sequence length="167" mass="18980">MRITVTSSALLIIYLFVCKSLYSSVLLLKLIRNIFTVLGSSAKLACEAVYDLTKCGLVHVVWRKMDEKNTELTDPIRYFTTVNETVTEINMRRRQVVTEILSVSTHDIGQYQCSAECETGERAMGHFITINVKGRPYHRDSNWSILLLFLSAVPFFRGHHSESSSSI</sequence>
<dbReference type="Proteomes" id="UP000264800">
    <property type="component" value="Unplaced"/>
</dbReference>
<keyword evidence="1" id="KW-0393">Immunoglobulin domain</keyword>
<dbReference type="InterPro" id="IPR013783">
    <property type="entry name" value="Ig-like_fold"/>
</dbReference>
<reference evidence="3" key="1">
    <citation type="submission" date="2025-08" db="UniProtKB">
        <authorList>
            <consortium name="Ensembl"/>
        </authorList>
    </citation>
    <scope>IDENTIFICATION</scope>
</reference>
<reference evidence="3" key="2">
    <citation type="submission" date="2025-09" db="UniProtKB">
        <authorList>
            <consortium name="Ensembl"/>
        </authorList>
    </citation>
    <scope>IDENTIFICATION</scope>
</reference>
<evidence type="ECO:0000256" key="1">
    <source>
        <dbReference type="ARBA" id="ARBA00023319"/>
    </source>
</evidence>
<evidence type="ECO:0000259" key="2">
    <source>
        <dbReference type="Pfam" id="PF00047"/>
    </source>
</evidence>
<evidence type="ECO:0000313" key="4">
    <source>
        <dbReference type="Proteomes" id="UP000264800"/>
    </source>
</evidence>
<keyword evidence="4" id="KW-1185">Reference proteome</keyword>
<dbReference type="GeneTree" id="ENSGT00940000174429"/>
<dbReference type="InterPro" id="IPR036179">
    <property type="entry name" value="Ig-like_dom_sf"/>
</dbReference>
<dbReference type="Gene3D" id="2.60.40.10">
    <property type="entry name" value="Immunoglobulins"/>
    <property type="match status" value="1"/>
</dbReference>
<dbReference type="SUPFAM" id="SSF48726">
    <property type="entry name" value="Immunoglobulin"/>
    <property type="match status" value="1"/>
</dbReference>
<dbReference type="Pfam" id="PF00047">
    <property type="entry name" value="ig"/>
    <property type="match status" value="1"/>
</dbReference>
<dbReference type="InterPro" id="IPR013151">
    <property type="entry name" value="Immunoglobulin_dom"/>
</dbReference>
<name>A0A3Q3B2S7_KRYMA</name>
<accession>A0A3Q3B2S7</accession>
<feature type="domain" description="Immunoglobulin-like beta-sandwich" evidence="2">
    <location>
        <begin position="38"/>
        <end position="116"/>
    </location>
</feature>
<evidence type="ECO:0000313" key="3">
    <source>
        <dbReference type="Ensembl" id="ENSKMAP00000023265.1"/>
    </source>
</evidence>
<organism evidence="3 4">
    <name type="scientific">Kryptolebias marmoratus</name>
    <name type="common">Mangrove killifish</name>
    <name type="synonym">Rivulus marmoratus</name>
    <dbReference type="NCBI Taxonomy" id="37003"/>
    <lineage>
        <taxon>Eukaryota</taxon>
        <taxon>Metazoa</taxon>
        <taxon>Chordata</taxon>
        <taxon>Craniata</taxon>
        <taxon>Vertebrata</taxon>
        <taxon>Euteleostomi</taxon>
        <taxon>Actinopterygii</taxon>
        <taxon>Neopterygii</taxon>
        <taxon>Teleostei</taxon>
        <taxon>Neoteleostei</taxon>
        <taxon>Acanthomorphata</taxon>
        <taxon>Ovalentaria</taxon>
        <taxon>Atherinomorphae</taxon>
        <taxon>Cyprinodontiformes</taxon>
        <taxon>Rivulidae</taxon>
        <taxon>Kryptolebias</taxon>
    </lineage>
</organism>
<protein>
    <recommendedName>
        <fullName evidence="2">Immunoglobulin-like beta-sandwich domain-containing protein</fullName>
    </recommendedName>
</protein>
<proteinExistence type="predicted"/>
<dbReference type="AlphaFoldDB" id="A0A3Q3B2S7"/>
<dbReference type="Ensembl" id="ENSKMAT00000023560.1">
    <property type="protein sequence ID" value="ENSKMAP00000023265.1"/>
    <property type="gene ID" value="ENSKMAG00000017264.1"/>
</dbReference>